<feature type="binding site" evidence="7">
    <location>
        <position position="156"/>
    </location>
    <ligand>
        <name>Fe cation</name>
        <dbReference type="ChEBI" id="CHEBI:24875"/>
    </ligand>
</feature>
<evidence type="ECO:0000256" key="3">
    <source>
        <dbReference type="ARBA" id="ARBA00022896"/>
    </source>
</evidence>
<dbReference type="PANTHER" id="PTHR41536">
    <property type="entry name" value="PKHD-TYPE HYDROXYLASE YBIX"/>
    <property type="match status" value="1"/>
</dbReference>
<evidence type="ECO:0000256" key="1">
    <source>
        <dbReference type="ARBA" id="ARBA00001961"/>
    </source>
</evidence>
<keyword evidence="10" id="KW-1185">Reference proteome</keyword>
<dbReference type="InterPro" id="IPR044862">
    <property type="entry name" value="Pro_4_hyd_alph_FE2OG_OXY"/>
</dbReference>
<organism evidence="9 10">
    <name type="scientific">Pelagibius litoralis</name>
    <dbReference type="NCBI Taxonomy" id="374515"/>
    <lineage>
        <taxon>Bacteria</taxon>
        <taxon>Pseudomonadati</taxon>
        <taxon>Pseudomonadota</taxon>
        <taxon>Alphaproteobacteria</taxon>
        <taxon>Rhodospirillales</taxon>
        <taxon>Rhodovibrionaceae</taxon>
        <taxon>Pelagibius</taxon>
    </lineage>
</organism>
<dbReference type="GO" id="GO:0005506">
    <property type="term" value="F:iron ion binding"/>
    <property type="evidence" value="ECO:0007669"/>
    <property type="project" value="UniProtKB-UniRule"/>
</dbReference>
<keyword evidence="6 7" id="KW-0408">Iron</keyword>
<evidence type="ECO:0000256" key="7">
    <source>
        <dbReference type="HAMAP-Rule" id="MF_00657"/>
    </source>
</evidence>
<dbReference type="Pfam" id="PF18331">
    <property type="entry name" value="PKHD_C"/>
    <property type="match status" value="1"/>
</dbReference>
<feature type="binding site" evidence="7">
    <location>
        <position position="166"/>
    </location>
    <ligand>
        <name>2-oxoglutarate</name>
        <dbReference type="ChEBI" id="CHEBI:16810"/>
    </ligand>
</feature>
<accession>A0A967C1R5</accession>
<dbReference type="HAMAP" id="MF_00657">
    <property type="entry name" value="Hydroxyl_YbiX"/>
    <property type="match status" value="1"/>
</dbReference>
<keyword evidence="4 7" id="KW-0223">Dioxygenase</keyword>
<reference evidence="9" key="1">
    <citation type="submission" date="2020-03" db="EMBL/GenBank/DDBJ databases">
        <title>Genome of Pelagibius litoralis DSM 21314T.</title>
        <authorList>
            <person name="Wang G."/>
        </authorList>
    </citation>
    <scope>NUCLEOTIDE SEQUENCE</scope>
    <source>
        <strain evidence="9">DSM 21314</strain>
    </source>
</reference>
<comment type="cofactor">
    <cofactor evidence="7">
        <name>Fe(2+)</name>
        <dbReference type="ChEBI" id="CHEBI:29033"/>
    </cofactor>
    <text evidence="7">Binds 1 Fe(2+) ion per subunit.</text>
</comment>
<evidence type="ECO:0000256" key="4">
    <source>
        <dbReference type="ARBA" id="ARBA00022964"/>
    </source>
</evidence>
<dbReference type="InterPro" id="IPR041097">
    <property type="entry name" value="PKHD_C"/>
</dbReference>
<evidence type="ECO:0000259" key="8">
    <source>
        <dbReference type="PROSITE" id="PS51471"/>
    </source>
</evidence>
<evidence type="ECO:0000313" key="10">
    <source>
        <dbReference type="Proteomes" id="UP000761264"/>
    </source>
</evidence>
<name>A0A967C1R5_9PROT</name>
<feature type="binding site" evidence="7">
    <location>
        <position position="96"/>
    </location>
    <ligand>
        <name>Fe cation</name>
        <dbReference type="ChEBI" id="CHEBI:24875"/>
    </ligand>
</feature>
<sequence>MLATIDGVLDWPALKQLRAALADGAFVDGQTTAGFRAKRVKHNEQLSPKAADRKSLDDMILNALRGHDDFQRLAFPKAIQRPLFSRYGVGMNYGLHVDDALMGKERRIRSDLSVTVFLNNPDDYDGGELEMMSAFGPQEVKLPAGSAVLYPSSTLHRVKPVAAGERLAAVTWVQSFIADPARREILIDVDRMRRRLTSVDPDGEETDLAFKTYANLLRMWSDV</sequence>
<keyword evidence="3 7" id="KW-0847">Vitamin C</keyword>
<dbReference type="Gene3D" id="2.60.120.620">
    <property type="entry name" value="q2cbj1_9rhob like domain"/>
    <property type="match status" value="1"/>
</dbReference>
<keyword evidence="5 7" id="KW-0560">Oxidoreductase</keyword>
<dbReference type="SMART" id="SM00702">
    <property type="entry name" value="P4Hc"/>
    <property type="match status" value="1"/>
</dbReference>
<proteinExistence type="inferred from homology"/>
<comment type="cofactor">
    <cofactor evidence="1 7">
        <name>L-ascorbate</name>
        <dbReference type="ChEBI" id="CHEBI:38290"/>
    </cofactor>
</comment>
<dbReference type="GO" id="GO:0006879">
    <property type="term" value="P:intracellular iron ion homeostasis"/>
    <property type="evidence" value="ECO:0007669"/>
    <property type="project" value="TreeGrafter"/>
</dbReference>
<dbReference type="RefSeq" id="WP_167221544.1">
    <property type="nucleotide sequence ID" value="NZ_JAAQPH010000002.1"/>
</dbReference>
<dbReference type="InterPro" id="IPR023550">
    <property type="entry name" value="PKHD_hydroxylase"/>
</dbReference>
<protein>
    <submittedName>
        <fullName evidence="9">Fe2+-dependent dioxygenase</fullName>
    </submittedName>
</protein>
<feature type="binding site" evidence="7">
    <location>
        <position position="98"/>
    </location>
    <ligand>
        <name>Fe cation</name>
        <dbReference type="ChEBI" id="CHEBI:24875"/>
    </ligand>
</feature>
<dbReference type="NCBIfam" id="NF003974">
    <property type="entry name" value="PRK05467.1-3"/>
    <property type="match status" value="1"/>
</dbReference>
<dbReference type="GO" id="GO:0006974">
    <property type="term" value="P:DNA damage response"/>
    <property type="evidence" value="ECO:0007669"/>
    <property type="project" value="TreeGrafter"/>
</dbReference>
<dbReference type="EMBL" id="JAAQPH010000002">
    <property type="protein sequence ID" value="NIA67726.1"/>
    <property type="molecule type" value="Genomic_DNA"/>
</dbReference>
<gene>
    <name evidence="9" type="ORF">HBA54_03905</name>
</gene>
<dbReference type="InterPro" id="IPR006620">
    <property type="entry name" value="Pro_4_hyd_alph"/>
</dbReference>
<evidence type="ECO:0000256" key="5">
    <source>
        <dbReference type="ARBA" id="ARBA00023002"/>
    </source>
</evidence>
<feature type="domain" description="Fe2OG dioxygenase" evidence="8">
    <location>
        <begin position="78"/>
        <end position="175"/>
    </location>
</feature>
<keyword evidence="2 7" id="KW-0479">Metal-binding</keyword>
<evidence type="ECO:0000313" key="9">
    <source>
        <dbReference type="EMBL" id="NIA67726.1"/>
    </source>
</evidence>
<dbReference type="AlphaFoldDB" id="A0A967C1R5"/>
<evidence type="ECO:0000256" key="2">
    <source>
        <dbReference type="ARBA" id="ARBA00022723"/>
    </source>
</evidence>
<dbReference type="GO" id="GO:0016706">
    <property type="term" value="F:2-oxoglutarate-dependent dioxygenase activity"/>
    <property type="evidence" value="ECO:0007669"/>
    <property type="project" value="UniProtKB-UniRule"/>
</dbReference>
<dbReference type="Gene3D" id="4.10.860.20">
    <property type="entry name" value="Rabenosyn, Rab binding domain"/>
    <property type="match status" value="1"/>
</dbReference>
<dbReference type="NCBIfam" id="NF003975">
    <property type="entry name" value="PRK05467.1-4"/>
    <property type="match status" value="1"/>
</dbReference>
<comment type="caution">
    <text evidence="9">The sequence shown here is derived from an EMBL/GenBank/DDBJ whole genome shotgun (WGS) entry which is preliminary data.</text>
</comment>
<evidence type="ECO:0000256" key="6">
    <source>
        <dbReference type="ARBA" id="ARBA00023004"/>
    </source>
</evidence>
<dbReference type="PROSITE" id="PS51471">
    <property type="entry name" value="FE2OG_OXY"/>
    <property type="match status" value="1"/>
</dbReference>
<dbReference type="GO" id="GO:0031418">
    <property type="term" value="F:L-ascorbic acid binding"/>
    <property type="evidence" value="ECO:0007669"/>
    <property type="project" value="UniProtKB-KW"/>
</dbReference>
<dbReference type="PANTHER" id="PTHR41536:SF1">
    <property type="entry name" value="PKHD-TYPE HYDROXYLASE YBIX"/>
    <property type="match status" value="1"/>
</dbReference>
<dbReference type="Pfam" id="PF13640">
    <property type="entry name" value="2OG-FeII_Oxy_3"/>
    <property type="match status" value="1"/>
</dbReference>
<dbReference type="Proteomes" id="UP000761264">
    <property type="component" value="Unassembled WGS sequence"/>
</dbReference>
<dbReference type="InterPro" id="IPR005123">
    <property type="entry name" value="Oxoglu/Fe-dep_dioxygenase_dom"/>
</dbReference>